<sequence>MDCGEDICEEAHIPKTIYKGGNEIPCPPSKQSIGRFGWGLLHTIAAHYPDDPSDDWKDKHQRFIHAFSRTFPCKSCGYHFHQMIKEKPPKLENREQISVWTCEMHNEINAMLNKPVFPCTLESLDLRWRKGKPPCTATINNL</sequence>
<keyword evidence="9" id="KW-1185">Reference proteome</keyword>
<evidence type="ECO:0000313" key="8">
    <source>
        <dbReference type="EMBL" id="OMJ72003.1"/>
    </source>
</evidence>
<gene>
    <name evidence="8" type="ORF">SteCoe_29646</name>
</gene>
<name>A0A1R2B5D6_9CILI</name>
<dbReference type="SUPFAM" id="SSF69000">
    <property type="entry name" value="FAD-dependent thiol oxidase"/>
    <property type="match status" value="1"/>
</dbReference>
<comment type="cofactor">
    <cofactor evidence="1 6">
        <name>FAD</name>
        <dbReference type="ChEBI" id="CHEBI:57692"/>
    </cofactor>
</comment>
<organism evidence="8 9">
    <name type="scientific">Stentor coeruleus</name>
    <dbReference type="NCBI Taxonomy" id="5963"/>
    <lineage>
        <taxon>Eukaryota</taxon>
        <taxon>Sar</taxon>
        <taxon>Alveolata</taxon>
        <taxon>Ciliophora</taxon>
        <taxon>Postciliodesmatophora</taxon>
        <taxon>Heterotrichea</taxon>
        <taxon>Heterotrichida</taxon>
        <taxon>Stentoridae</taxon>
        <taxon>Stentor</taxon>
    </lineage>
</organism>
<dbReference type="OrthoDB" id="17199at2759"/>
<keyword evidence="3 6" id="KW-0274">FAD</keyword>
<evidence type="ECO:0000256" key="6">
    <source>
        <dbReference type="RuleBase" id="RU371123"/>
    </source>
</evidence>
<feature type="domain" description="ERV/ALR sulfhydryl oxidase" evidence="7">
    <location>
        <begin position="26"/>
        <end position="128"/>
    </location>
</feature>
<dbReference type="InterPro" id="IPR036774">
    <property type="entry name" value="ERV/ALR_sulphydryl_oxid_sf"/>
</dbReference>
<evidence type="ECO:0000256" key="4">
    <source>
        <dbReference type="ARBA" id="ARBA00023002"/>
    </source>
</evidence>
<proteinExistence type="predicted"/>
<dbReference type="Gene3D" id="1.20.120.310">
    <property type="entry name" value="ERV/ALR sulfhydryl oxidase domain"/>
    <property type="match status" value="1"/>
</dbReference>
<comment type="caution">
    <text evidence="8">The sequence shown here is derived from an EMBL/GenBank/DDBJ whole genome shotgun (WGS) entry which is preliminary data.</text>
</comment>
<evidence type="ECO:0000256" key="5">
    <source>
        <dbReference type="ARBA" id="ARBA00023157"/>
    </source>
</evidence>
<accession>A0A1R2B5D6</accession>
<dbReference type="GO" id="GO:0005739">
    <property type="term" value="C:mitochondrion"/>
    <property type="evidence" value="ECO:0007669"/>
    <property type="project" value="TreeGrafter"/>
</dbReference>
<keyword evidence="2 6" id="KW-0285">Flavoprotein</keyword>
<dbReference type="EMBL" id="MPUH01000938">
    <property type="protein sequence ID" value="OMJ72003.1"/>
    <property type="molecule type" value="Genomic_DNA"/>
</dbReference>
<evidence type="ECO:0000256" key="1">
    <source>
        <dbReference type="ARBA" id="ARBA00001974"/>
    </source>
</evidence>
<protein>
    <recommendedName>
        <fullName evidence="6">Sulfhydryl oxidase</fullName>
        <ecNumber evidence="6">1.8.3.2</ecNumber>
    </recommendedName>
</protein>
<evidence type="ECO:0000313" key="9">
    <source>
        <dbReference type="Proteomes" id="UP000187209"/>
    </source>
</evidence>
<keyword evidence="5" id="KW-1015">Disulfide bond</keyword>
<comment type="catalytic activity">
    <reaction evidence="6">
        <text>2 R'C(R)SH + O2 = R'C(R)S-S(R)CR' + H2O2</text>
        <dbReference type="Rhea" id="RHEA:17357"/>
        <dbReference type="ChEBI" id="CHEBI:15379"/>
        <dbReference type="ChEBI" id="CHEBI:16240"/>
        <dbReference type="ChEBI" id="CHEBI:16520"/>
        <dbReference type="ChEBI" id="CHEBI:17412"/>
        <dbReference type="EC" id="1.8.3.2"/>
    </reaction>
</comment>
<evidence type="ECO:0000256" key="2">
    <source>
        <dbReference type="ARBA" id="ARBA00022630"/>
    </source>
</evidence>
<dbReference type="PROSITE" id="PS51324">
    <property type="entry name" value="ERV_ALR"/>
    <property type="match status" value="1"/>
</dbReference>
<keyword evidence="4 6" id="KW-0560">Oxidoreductase</keyword>
<evidence type="ECO:0000259" key="7">
    <source>
        <dbReference type="PROSITE" id="PS51324"/>
    </source>
</evidence>
<dbReference type="GO" id="GO:0016971">
    <property type="term" value="F:flavin-dependent sulfhydryl oxidase activity"/>
    <property type="evidence" value="ECO:0007669"/>
    <property type="project" value="InterPro"/>
</dbReference>
<reference evidence="8 9" key="1">
    <citation type="submission" date="2016-11" db="EMBL/GenBank/DDBJ databases">
        <title>The macronuclear genome of Stentor coeruleus: a giant cell with tiny introns.</title>
        <authorList>
            <person name="Slabodnick M."/>
            <person name="Ruby J.G."/>
            <person name="Reiff S.B."/>
            <person name="Swart E.C."/>
            <person name="Gosai S."/>
            <person name="Prabakaran S."/>
            <person name="Witkowska E."/>
            <person name="Larue G.E."/>
            <person name="Fisher S."/>
            <person name="Freeman R.M."/>
            <person name="Gunawardena J."/>
            <person name="Chu W."/>
            <person name="Stover N.A."/>
            <person name="Gregory B.D."/>
            <person name="Nowacki M."/>
            <person name="Derisi J."/>
            <person name="Roy S.W."/>
            <person name="Marshall W.F."/>
            <person name="Sood P."/>
        </authorList>
    </citation>
    <scope>NUCLEOTIDE SEQUENCE [LARGE SCALE GENOMIC DNA]</scope>
    <source>
        <strain evidence="8">WM001</strain>
    </source>
</reference>
<dbReference type="PANTHER" id="PTHR12645">
    <property type="entry name" value="ALR/ERV"/>
    <property type="match status" value="1"/>
</dbReference>
<dbReference type="Pfam" id="PF04777">
    <property type="entry name" value="Evr1_Alr"/>
    <property type="match status" value="1"/>
</dbReference>
<dbReference type="PANTHER" id="PTHR12645:SF0">
    <property type="entry name" value="FAD-LINKED SULFHYDRYL OXIDASE ALR"/>
    <property type="match status" value="1"/>
</dbReference>
<dbReference type="InterPro" id="IPR039799">
    <property type="entry name" value="ALR/ERV"/>
</dbReference>
<dbReference type="InterPro" id="IPR017905">
    <property type="entry name" value="ERV/ALR_sulphydryl_oxidase"/>
</dbReference>
<dbReference type="EC" id="1.8.3.2" evidence="6"/>
<dbReference type="GO" id="GO:0050660">
    <property type="term" value="F:flavin adenine dinucleotide binding"/>
    <property type="evidence" value="ECO:0007669"/>
    <property type="project" value="TreeGrafter"/>
</dbReference>
<evidence type="ECO:0000256" key="3">
    <source>
        <dbReference type="ARBA" id="ARBA00022827"/>
    </source>
</evidence>
<dbReference type="AlphaFoldDB" id="A0A1R2B5D6"/>
<dbReference type="Proteomes" id="UP000187209">
    <property type="component" value="Unassembled WGS sequence"/>
</dbReference>